<reference evidence="2" key="1">
    <citation type="submission" date="2017-05" db="UniProtKB">
        <authorList>
            <consortium name="EnsemblMetazoa"/>
        </authorList>
    </citation>
    <scope>IDENTIFICATION</scope>
</reference>
<feature type="signal peptide" evidence="1">
    <location>
        <begin position="1"/>
        <end position="21"/>
    </location>
</feature>
<proteinExistence type="predicted"/>
<sequence>MKFTILALFLLSCIFIDNVKAVRYREKYCNGMETVEGDKASLRCHSNWIKFIFENDYFIGHIELIKNDPDTCKRFYHILRYPQFYGKLYESQEVTESLRKFGVKECGSDEGEYTLTKLFKNIRRLQQ</sequence>
<protein>
    <submittedName>
        <fullName evidence="2">Uncharacterized protein</fullName>
    </submittedName>
</protein>
<organism evidence="2">
    <name type="scientific">Amphimedon queenslandica</name>
    <name type="common">Sponge</name>
    <dbReference type="NCBI Taxonomy" id="400682"/>
    <lineage>
        <taxon>Eukaryota</taxon>
        <taxon>Metazoa</taxon>
        <taxon>Porifera</taxon>
        <taxon>Demospongiae</taxon>
        <taxon>Heteroscleromorpha</taxon>
        <taxon>Haplosclerida</taxon>
        <taxon>Niphatidae</taxon>
        <taxon>Amphimedon</taxon>
    </lineage>
</organism>
<dbReference type="AlphaFoldDB" id="A0A1X7U414"/>
<dbReference type="EnsemblMetazoa" id="Aqu2.1.22500_001">
    <property type="protein sequence ID" value="Aqu2.1.22500_001"/>
    <property type="gene ID" value="Aqu2.1.22500"/>
</dbReference>
<dbReference type="InParanoid" id="A0A1X7U414"/>
<feature type="chain" id="PRO_5012824134" evidence="1">
    <location>
        <begin position="22"/>
        <end position="127"/>
    </location>
</feature>
<name>A0A1X7U414_AMPQE</name>
<keyword evidence="1" id="KW-0732">Signal</keyword>
<accession>A0A1X7U414</accession>
<evidence type="ECO:0000313" key="2">
    <source>
        <dbReference type="EnsemblMetazoa" id="Aqu2.1.22500_001"/>
    </source>
</evidence>
<evidence type="ECO:0000256" key="1">
    <source>
        <dbReference type="SAM" id="SignalP"/>
    </source>
</evidence>